<dbReference type="OMA" id="FTHIEEK"/>
<keyword evidence="3 6" id="KW-0539">Nucleus</keyword>
<dbReference type="GO" id="GO:0005839">
    <property type="term" value="C:proteasome core complex"/>
    <property type="evidence" value="ECO:0007669"/>
    <property type="project" value="InterPro"/>
</dbReference>
<organism evidence="7 8">
    <name type="scientific">Drosophila busckii</name>
    <name type="common">Fruit fly</name>
    <dbReference type="NCBI Taxonomy" id="30019"/>
    <lineage>
        <taxon>Eukaryota</taxon>
        <taxon>Metazoa</taxon>
        <taxon>Ecdysozoa</taxon>
        <taxon>Arthropoda</taxon>
        <taxon>Hexapoda</taxon>
        <taxon>Insecta</taxon>
        <taxon>Pterygota</taxon>
        <taxon>Neoptera</taxon>
        <taxon>Endopterygota</taxon>
        <taxon>Diptera</taxon>
        <taxon>Brachycera</taxon>
        <taxon>Muscomorpha</taxon>
        <taxon>Ephydroidea</taxon>
        <taxon>Drosophilidae</taxon>
        <taxon>Drosophila</taxon>
    </lineage>
</organism>
<dbReference type="PANTHER" id="PTHR32194:SF2">
    <property type="entry name" value="PROTEASOME SUBUNIT BETA TYPE-1"/>
    <property type="match status" value="1"/>
</dbReference>
<dbReference type="AlphaFoldDB" id="A0A0M4E393"/>
<dbReference type="OrthoDB" id="268428at2759"/>
<dbReference type="InterPro" id="IPR001353">
    <property type="entry name" value="Proteasome_sua/b"/>
</dbReference>
<dbReference type="EMBL" id="CP012523">
    <property type="protein sequence ID" value="ALC38046.1"/>
    <property type="molecule type" value="Genomic_DNA"/>
</dbReference>
<sequence length="210" mass="23480">MAMETILGIKGEKCVLLACDTMQAKSVVFMKDDQPKVQRLSDFAMLAAVGDGGDTLQFTDYIAKHLQHYKISNGYHLSARAAAHYTRKNLADYIRTRTRYQVSMLLAGYDAVEGPDLHYIDSYGASQCINHAGHGLGSLFCGSIFQRYWRKDLNQDEAYEILTMCVAEIQKRLVINLRNFDVFAVDESGTHQLASINPSSVGMENIKLSL</sequence>
<evidence type="ECO:0000313" key="8">
    <source>
        <dbReference type="Proteomes" id="UP000494163"/>
    </source>
</evidence>
<evidence type="ECO:0000256" key="5">
    <source>
        <dbReference type="ARBA" id="ARBA00026071"/>
    </source>
</evidence>
<name>A0A0M4E393_DROBS</name>
<dbReference type="InterPro" id="IPR023333">
    <property type="entry name" value="Proteasome_suB-type"/>
</dbReference>
<comment type="function">
    <text evidence="4">Non-catalytic component of the proteasome, a multicatalytic proteinase complex which is characterized by its ability to cleave peptides with Arg, Phe, Tyr, Leu, and Glu adjacent to the leaving group at neutral or slightly basic pH. The proteasome has an ATP-dependent proteolytic activity.</text>
</comment>
<dbReference type="STRING" id="30019.A0A0M4E393"/>
<evidence type="ECO:0000256" key="2">
    <source>
        <dbReference type="ARBA" id="ARBA00022942"/>
    </source>
</evidence>
<keyword evidence="2 6" id="KW-0647">Proteasome</keyword>
<comment type="subunit">
    <text evidence="5">The 26S proteasome consists of a 20S proteasome core and two 19S regulatory subunits. The 20S proteasome core is composed of 28 subunits that are arranged in four stacked rings, resulting in a barrel-shaped structure. The two end rings are each formed by seven alpha subunits, and the two central rings are each formed by seven beta subunits. The catalytic chamber with the active sites is on the inside of the barrel.</text>
</comment>
<feature type="non-terminal residue" evidence="7">
    <location>
        <position position="210"/>
    </location>
</feature>
<comment type="function">
    <text evidence="6">Component of the proteasome, a multicatalytic proteinase complex which is characterized by its ability to cleave peptides with Arg, Phe, Tyr, Leu, and Glu adjacent to the leaving group at neutral or slightly basic pH. The proteasome has an ATP-dependent proteolytic activity.</text>
</comment>
<dbReference type="PROSITE" id="PS51476">
    <property type="entry name" value="PROTEASOME_BETA_2"/>
    <property type="match status" value="1"/>
</dbReference>
<keyword evidence="1 6" id="KW-0963">Cytoplasm</keyword>
<dbReference type="Proteomes" id="UP000494163">
    <property type="component" value="Chromosome 2L"/>
</dbReference>
<dbReference type="GO" id="GO:0010498">
    <property type="term" value="P:proteasomal protein catabolic process"/>
    <property type="evidence" value="ECO:0007669"/>
    <property type="project" value="InterPro"/>
</dbReference>
<dbReference type="GO" id="GO:0005634">
    <property type="term" value="C:nucleus"/>
    <property type="evidence" value="ECO:0007669"/>
    <property type="project" value="UniProtKB-SubCell"/>
</dbReference>
<comment type="subunit">
    <text evidence="6">Component of the proteasome complex.</text>
</comment>
<evidence type="ECO:0000256" key="1">
    <source>
        <dbReference type="ARBA" id="ARBA00022490"/>
    </source>
</evidence>
<keyword evidence="8" id="KW-1185">Reference proteome</keyword>
<evidence type="ECO:0000256" key="3">
    <source>
        <dbReference type="ARBA" id="ARBA00023242"/>
    </source>
</evidence>
<evidence type="ECO:0000256" key="6">
    <source>
        <dbReference type="RuleBase" id="RU004203"/>
    </source>
</evidence>
<dbReference type="SUPFAM" id="SSF56235">
    <property type="entry name" value="N-terminal nucleophile aminohydrolases (Ntn hydrolases)"/>
    <property type="match status" value="1"/>
</dbReference>
<dbReference type="GO" id="GO:0005737">
    <property type="term" value="C:cytoplasm"/>
    <property type="evidence" value="ECO:0007669"/>
    <property type="project" value="UniProtKB-SubCell"/>
</dbReference>
<comment type="similarity">
    <text evidence="6">Belongs to the peptidase T1B family.</text>
</comment>
<dbReference type="Pfam" id="PF00227">
    <property type="entry name" value="Proteasome"/>
    <property type="match status" value="1"/>
</dbReference>
<reference evidence="7 8" key="1">
    <citation type="submission" date="2015-08" db="EMBL/GenBank/DDBJ databases">
        <title>Ancestral chromatin configuration constrains chromatin evolution on differentiating sex chromosomes in Drosophila.</title>
        <authorList>
            <person name="Zhou Q."/>
            <person name="Bachtrog D."/>
        </authorList>
    </citation>
    <scope>NUCLEOTIDE SEQUENCE [LARGE SCALE GENOMIC DNA]</scope>
    <source>
        <tissue evidence="7">Whole larvae</tissue>
    </source>
</reference>
<dbReference type="CDD" id="cd03758">
    <property type="entry name" value="proteasome_beta_type_2"/>
    <property type="match status" value="1"/>
</dbReference>
<evidence type="ECO:0000256" key="4">
    <source>
        <dbReference type="ARBA" id="ARBA00024953"/>
    </source>
</evidence>
<protein>
    <recommendedName>
        <fullName evidence="6">Proteasome subunit beta</fullName>
    </recommendedName>
</protein>
<dbReference type="InterPro" id="IPR035206">
    <property type="entry name" value="Proteasome_beta2"/>
</dbReference>
<dbReference type="InterPro" id="IPR029055">
    <property type="entry name" value="Ntn_hydrolases_N"/>
</dbReference>
<evidence type="ECO:0000313" key="7">
    <source>
        <dbReference type="EMBL" id="ALC38046.1"/>
    </source>
</evidence>
<dbReference type="PROSITE" id="PS00854">
    <property type="entry name" value="PROTEASOME_BETA_1"/>
    <property type="match status" value="1"/>
</dbReference>
<accession>A0A0M4E393</accession>
<proteinExistence type="inferred from homology"/>
<comment type="subcellular location">
    <subcellularLocation>
        <location evidence="6">Cytoplasm</location>
    </subcellularLocation>
    <subcellularLocation>
        <location evidence="6">Nucleus</location>
    </subcellularLocation>
</comment>
<dbReference type="Gene3D" id="3.60.20.10">
    <property type="entry name" value="Glutamine Phosphoribosylpyrophosphate, subunit 1, domain 1"/>
    <property type="match status" value="1"/>
</dbReference>
<gene>
    <name evidence="7" type="ORF">Dbus_chr2Lg131</name>
</gene>
<dbReference type="InterPro" id="IPR016050">
    <property type="entry name" value="Proteasome_bsu_CS"/>
</dbReference>
<dbReference type="PANTHER" id="PTHR32194">
    <property type="entry name" value="METALLOPROTEASE TLDD"/>
    <property type="match status" value="1"/>
</dbReference>